<dbReference type="InterPro" id="IPR025161">
    <property type="entry name" value="IS402-like_dom"/>
</dbReference>
<proteinExistence type="predicted"/>
<evidence type="ECO:0000313" key="4">
    <source>
        <dbReference type="Proteomes" id="UP001144323"/>
    </source>
</evidence>
<evidence type="ECO:0000313" key="3">
    <source>
        <dbReference type="EMBL" id="GLI91130.1"/>
    </source>
</evidence>
<reference evidence="3" key="1">
    <citation type="journal article" date="2023" name="Int. J. Syst. Evol. Microbiol.">
        <title>Methylocystis iwaonis sp. nov., a type II methane-oxidizing bacterium from surface soil of a rice paddy field in Japan, and emended description of the genus Methylocystis (ex Whittenbury et al. 1970) Bowman et al. 1993.</title>
        <authorList>
            <person name="Kaise H."/>
            <person name="Sawadogo J.B."/>
            <person name="Alam M.S."/>
            <person name="Ueno C."/>
            <person name="Dianou D."/>
            <person name="Shinjo R."/>
            <person name="Asakawa S."/>
        </authorList>
    </citation>
    <scope>NUCLEOTIDE SEQUENCE</scope>
    <source>
        <strain evidence="3">LMG27198</strain>
    </source>
</reference>
<dbReference type="AlphaFoldDB" id="A0A9W6LPY1"/>
<protein>
    <recommendedName>
        <fullName evidence="2">Insertion element IS402-like domain-containing protein</fullName>
    </recommendedName>
</protein>
<gene>
    <name evidence="3" type="ORF">LMG27198_01220</name>
</gene>
<accession>A0A9W6LPY1</accession>
<feature type="region of interest" description="Disordered" evidence="1">
    <location>
        <begin position="165"/>
        <end position="197"/>
    </location>
</feature>
<dbReference type="EMBL" id="BSEC01000001">
    <property type="protein sequence ID" value="GLI91130.1"/>
    <property type="molecule type" value="Genomic_DNA"/>
</dbReference>
<dbReference type="PANTHER" id="PTHR30007">
    <property type="entry name" value="PHP DOMAIN PROTEIN"/>
    <property type="match status" value="1"/>
</dbReference>
<comment type="caution">
    <text evidence="3">The sequence shown here is derived from an EMBL/GenBank/DDBJ whole genome shotgun (WGS) entry which is preliminary data.</text>
</comment>
<evidence type="ECO:0000259" key="2">
    <source>
        <dbReference type="Pfam" id="PF13340"/>
    </source>
</evidence>
<dbReference type="PANTHER" id="PTHR30007:SF0">
    <property type="entry name" value="TRANSPOSASE"/>
    <property type="match status" value="1"/>
</dbReference>
<feature type="domain" description="Insertion element IS402-like" evidence="2">
    <location>
        <begin position="15"/>
        <end position="72"/>
    </location>
</feature>
<keyword evidence="4" id="KW-1185">Reference proteome</keyword>
<sequence length="230" mass="25642">MARIAPTTKRYPSDLTDEEWERIAPLMPKSGRRGPPREVEFLEVINAVRYLVRSGCAWRMLPVHFGHCERSMAGSANWHGVSFSKRSMMSSLSSIGERQGREASPLAAVIDSQSIKAPLAQARGYDAGNKILGRKRHIVVYTDRRLLMVDLTTVDMGEPSLRRRRLRPAEVDGQGELSGFRARDHSSPRQSEGFHSLTASLGPLTDLRLDDPLTQVRDYECRSVSGPGEA</sequence>
<evidence type="ECO:0000256" key="1">
    <source>
        <dbReference type="SAM" id="MobiDB-lite"/>
    </source>
</evidence>
<dbReference type="Pfam" id="PF13340">
    <property type="entry name" value="DUF4096"/>
    <property type="match status" value="1"/>
</dbReference>
<dbReference type="Proteomes" id="UP001144323">
    <property type="component" value="Unassembled WGS sequence"/>
</dbReference>
<organism evidence="3 4">
    <name type="scientific">Methylocystis echinoides</name>
    <dbReference type="NCBI Taxonomy" id="29468"/>
    <lineage>
        <taxon>Bacteria</taxon>
        <taxon>Pseudomonadati</taxon>
        <taxon>Pseudomonadota</taxon>
        <taxon>Alphaproteobacteria</taxon>
        <taxon>Hyphomicrobiales</taxon>
        <taxon>Methylocystaceae</taxon>
        <taxon>Methylocystis</taxon>
    </lineage>
</organism>
<name>A0A9W6LPY1_9HYPH</name>